<dbReference type="InterPro" id="IPR027417">
    <property type="entry name" value="P-loop_NTPase"/>
</dbReference>
<reference evidence="3 4" key="1">
    <citation type="submission" date="2010-01" db="EMBL/GenBank/DDBJ databases">
        <authorList>
            <person name="Weinstock G."/>
            <person name="Sodergren E."/>
            <person name="Clifton S."/>
            <person name="Fulton L."/>
            <person name="Fulton B."/>
            <person name="Courtney L."/>
            <person name="Fronick C."/>
            <person name="Harrison M."/>
            <person name="Strong C."/>
            <person name="Farmer C."/>
            <person name="Delahaunty K."/>
            <person name="Markovic C."/>
            <person name="Hall O."/>
            <person name="Minx P."/>
            <person name="Tomlinson C."/>
            <person name="Mitreva M."/>
            <person name="Nelson J."/>
            <person name="Hou S."/>
            <person name="Wollam A."/>
            <person name="Pepin K.H."/>
            <person name="Johnson M."/>
            <person name="Bhonagiri V."/>
            <person name="Nash W.E."/>
            <person name="Warren W."/>
            <person name="Chinwalla A."/>
            <person name="Mardis E.R."/>
            <person name="Wilson R.K."/>
        </authorList>
    </citation>
    <scope>NUCLEOTIDE SEQUENCE [LARGE SCALE GENOMIC DNA]</scope>
    <source>
        <strain evidence="3 4">DSM 13479</strain>
    </source>
</reference>
<dbReference type="InterPro" id="IPR046842">
    <property type="entry name" value="SpoIVA_ATPase"/>
</dbReference>
<dbReference type="EMBL" id="ACIO01000606">
    <property type="protein sequence ID" value="EFC96181.1"/>
    <property type="molecule type" value="Genomic_DNA"/>
</dbReference>
<name>D3APT4_9FIRM</name>
<gene>
    <name evidence="3" type="ORF">CLOSTHATH_05638</name>
</gene>
<proteinExistence type="predicted"/>
<organism evidence="3 4">
    <name type="scientific">Hungatella hathewayi DSM 13479</name>
    <dbReference type="NCBI Taxonomy" id="566550"/>
    <lineage>
        <taxon>Bacteria</taxon>
        <taxon>Bacillati</taxon>
        <taxon>Bacillota</taxon>
        <taxon>Clostridia</taxon>
        <taxon>Lachnospirales</taxon>
        <taxon>Lachnospiraceae</taxon>
        <taxon>Hungatella</taxon>
    </lineage>
</organism>
<dbReference type="Proteomes" id="UP000004968">
    <property type="component" value="Unassembled WGS sequence"/>
</dbReference>
<sequence>MDNFDVYSDIKARTNGEIYIGVVGPVRTGKSTFIKRFMELMVLPEMVDEHQKTQTRDELPQSAAGKTIMT</sequence>
<dbReference type="HOGENOM" id="CLU_2617268_0_0_9"/>
<evidence type="ECO:0000313" key="4">
    <source>
        <dbReference type="Proteomes" id="UP000004968"/>
    </source>
</evidence>
<feature type="non-terminal residue" evidence="3">
    <location>
        <position position="70"/>
    </location>
</feature>
<dbReference type="AlphaFoldDB" id="D3APT4"/>
<dbReference type="SUPFAM" id="SSF52540">
    <property type="entry name" value="P-loop containing nucleoside triphosphate hydrolases"/>
    <property type="match status" value="1"/>
</dbReference>
<feature type="region of interest" description="Disordered" evidence="1">
    <location>
        <begin position="49"/>
        <end position="70"/>
    </location>
</feature>
<protein>
    <submittedName>
        <fullName evidence="3">Stage IV sporulation protein A (Spore_IV_A)</fullName>
    </submittedName>
</protein>
<dbReference type="Pfam" id="PF09547">
    <property type="entry name" value="SpoIVA_ATPase"/>
    <property type="match status" value="1"/>
</dbReference>
<evidence type="ECO:0000259" key="2">
    <source>
        <dbReference type="Pfam" id="PF09547"/>
    </source>
</evidence>
<feature type="compositionally biased region" description="Basic and acidic residues" evidence="1">
    <location>
        <begin position="49"/>
        <end position="59"/>
    </location>
</feature>
<feature type="domain" description="Stage IV sporulation protein A ATPase" evidence="2">
    <location>
        <begin position="1"/>
        <end position="70"/>
    </location>
</feature>
<evidence type="ECO:0000256" key="1">
    <source>
        <dbReference type="SAM" id="MobiDB-lite"/>
    </source>
</evidence>
<accession>D3APT4</accession>
<evidence type="ECO:0000313" key="3">
    <source>
        <dbReference type="EMBL" id="EFC96181.1"/>
    </source>
</evidence>
<comment type="caution">
    <text evidence="3">The sequence shown here is derived from an EMBL/GenBank/DDBJ whole genome shotgun (WGS) entry which is preliminary data.</text>
</comment>